<feature type="non-terminal residue" evidence="2">
    <location>
        <position position="1"/>
    </location>
</feature>
<evidence type="ECO:0000313" key="3">
    <source>
        <dbReference type="Proteomes" id="UP000239156"/>
    </source>
</evidence>
<organism evidence="2 3">
    <name type="scientific">Puccinia striiformis</name>
    <dbReference type="NCBI Taxonomy" id="27350"/>
    <lineage>
        <taxon>Eukaryota</taxon>
        <taxon>Fungi</taxon>
        <taxon>Dikarya</taxon>
        <taxon>Basidiomycota</taxon>
        <taxon>Pucciniomycotina</taxon>
        <taxon>Pucciniomycetes</taxon>
        <taxon>Pucciniales</taxon>
        <taxon>Pucciniaceae</taxon>
        <taxon>Puccinia</taxon>
    </lineage>
</organism>
<sequence length="292" mass="31280">IMALSNSFDKFHVVTLLIALGFARHQVLAANSMRCDDAFHPSGDSRFYTCKGTQGTKSCEPSSCVVGNNQPWASAIFKNCGENRLDPLKGSESTGRQVLGAPTFTVHPKSYGKFPGGLAVLDVDFSKGWHACLEADNAINAQRAIIALGFARHQVLAANSMTCEDSFSPTENPQVYSCMGKQGTQSCQLNSCVVGKNQPWASATFKNCGVYSLAVTGGGRGRGGRGRETTGAEIPGDPKFTVQPQTVLDRDPAKGWYTCLVADNAINAQRASQYLSASNQLVTRNLINLFSI</sequence>
<reference evidence="2" key="1">
    <citation type="submission" date="2017-12" db="EMBL/GenBank/DDBJ databases">
        <title>Gene loss provides genomic basis for host adaptation in cereal stripe rust fungi.</title>
        <authorList>
            <person name="Xia C."/>
        </authorList>
    </citation>
    <scope>NUCLEOTIDE SEQUENCE [LARGE SCALE GENOMIC DNA]</scope>
    <source>
        <strain evidence="2">93-210</strain>
    </source>
</reference>
<keyword evidence="1" id="KW-0732">Signal</keyword>
<keyword evidence="3" id="KW-1185">Reference proteome</keyword>
<proteinExistence type="predicted"/>
<evidence type="ECO:0000313" key="2">
    <source>
        <dbReference type="EMBL" id="POW10240.1"/>
    </source>
</evidence>
<evidence type="ECO:0000256" key="1">
    <source>
        <dbReference type="SAM" id="SignalP"/>
    </source>
</evidence>
<dbReference type="EMBL" id="PKSL01000048">
    <property type="protein sequence ID" value="POW10240.1"/>
    <property type="molecule type" value="Genomic_DNA"/>
</dbReference>
<dbReference type="Proteomes" id="UP000239156">
    <property type="component" value="Unassembled WGS sequence"/>
</dbReference>
<dbReference type="VEuPathDB" id="FungiDB:PSTT_06218"/>
<protein>
    <recommendedName>
        <fullName evidence="4">Ig-like domain-containing protein</fullName>
    </recommendedName>
</protein>
<dbReference type="AlphaFoldDB" id="A0A2S4VLK1"/>
<comment type="caution">
    <text evidence="2">The sequence shown here is derived from an EMBL/GenBank/DDBJ whole genome shotgun (WGS) entry which is preliminary data.</text>
</comment>
<name>A0A2S4VLK1_9BASI</name>
<feature type="signal peptide" evidence="1">
    <location>
        <begin position="1"/>
        <end position="29"/>
    </location>
</feature>
<feature type="chain" id="PRO_5015522947" description="Ig-like domain-containing protein" evidence="1">
    <location>
        <begin position="30"/>
        <end position="292"/>
    </location>
</feature>
<accession>A0A2S4VLK1</accession>
<evidence type="ECO:0008006" key="4">
    <source>
        <dbReference type="Google" id="ProtNLM"/>
    </source>
</evidence>
<gene>
    <name evidence="2" type="ORF">PSTT_06218</name>
</gene>